<name>A0A2S2DEJ5_9BURK</name>
<dbReference type="Proteomes" id="UP000245820">
    <property type="component" value="Chromosome"/>
</dbReference>
<sequence>MQEPSHDKTTPSDADAAQDGATPPQATTTASAQAAPTANAKGDAIRTTDGAGDRGGLSSMQQVVELADGLSTIADRLHERILREIRSYDDRGVPVPVQDAMRRLLDDEMVLRQRANTLYADAAAFVIQGLGQPQSRLNALTAAAAEKIRRIGVIGEVTGLVGGLLSLAGAVAAGQPTPIVLAIEKIQLHSTTLDALTPTPPTAAA</sequence>
<feature type="compositionally biased region" description="Low complexity" evidence="1">
    <location>
        <begin position="13"/>
        <end position="40"/>
    </location>
</feature>
<proteinExistence type="predicted"/>
<gene>
    <name evidence="2" type="ORF">DIR46_04555</name>
</gene>
<evidence type="ECO:0000313" key="3">
    <source>
        <dbReference type="Proteomes" id="UP000245820"/>
    </source>
</evidence>
<organism evidence="2 3">
    <name type="scientific">Massilia oculi</name>
    <dbReference type="NCBI Taxonomy" id="945844"/>
    <lineage>
        <taxon>Bacteria</taxon>
        <taxon>Pseudomonadati</taxon>
        <taxon>Pseudomonadota</taxon>
        <taxon>Betaproteobacteria</taxon>
        <taxon>Burkholderiales</taxon>
        <taxon>Oxalobacteraceae</taxon>
        <taxon>Telluria group</taxon>
        <taxon>Massilia</taxon>
    </lineage>
</organism>
<evidence type="ECO:0000313" key="2">
    <source>
        <dbReference type="EMBL" id="AWL03780.1"/>
    </source>
</evidence>
<dbReference type="EMBL" id="CP029343">
    <property type="protein sequence ID" value="AWL03780.1"/>
    <property type="molecule type" value="Genomic_DNA"/>
</dbReference>
<dbReference type="OrthoDB" id="5703812at2"/>
<dbReference type="RefSeq" id="WP_109344178.1">
    <property type="nucleotide sequence ID" value="NZ_CP029343.1"/>
</dbReference>
<feature type="compositionally biased region" description="Basic and acidic residues" evidence="1">
    <location>
        <begin position="1"/>
        <end position="10"/>
    </location>
</feature>
<accession>A0A2S2DEJ5</accession>
<keyword evidence="3" id="KW-1185">Reference proteome</keyword>
<dbReference type="AlphaFoldDB" id="A0A2S2DEJ5"/>
<reference evidence="2 3" key="1">
    <citation type="submission" date="2018-05" db="EMBL/GenBank/DDBJ databases">
        <title>Complete genome sequence of Massilia oculi sp. nov. CCUG 43427T (=DSM 26321T), the type strain of M. oculi, and comparison with genome sequences of other Massilia strains.</title>
        <authorList>
            <person name="Zhu B."/>
        </authorList>
    </citation>
    <scope>NUCLEOTIDE SEQUENCE [LARGE SCALE GENOMIC DNA]</scope>
    <source>
        <strain evidence="2 3">CCUG 43427</strain>
    </source>
</reference>
<dbReference type="KEGG" id="mtim:DIR46_04555"/>
<evidence type="ECO:0000256" key="1">
    <source>
        <dbReference type="SAM" id="MobiDB-lite"/>
    </source>
</evidence>
<protein>
    <submittedName>
        <fullName evidence="2">Uncharacterized protein</fullName>
    </submittedName>
</protein>
<feature type="region of interest" description="Disordered" evidence="1">
    <location>
        <begin position="1"/>
        <end position="56"/>
    </location>
</feature>